<sequence length="95" mass="10950">NTKGQCEQESLLEYLKTPAEQLPLVTCQNRMWIAHHRKTNTDSKEEVARIQTNEEKAEKAEKAEESNLSMKHIPQSETTDNIFVLERSPMHIGET</sequence>
<accession>A0A367J285</accession>
<gene>
    <name evidence="2" type="ORF">CU098_007669</name>
</gene>
<evidence type="ECO:0000256" key="1">
    <source>
        <dbReference type="SAM" id="MobiDB-lite"/>
    </source>
</evidence>
<evidence type="ECO:0000313" key="2">
    <source>
        <dbReference type="EMBL" id="RCH83831.1"/>
    </source>
</evidence>
<dbReference type="EMBL" id="PJQM01004625">
    <property type="protein sequence ID" value="RCH83831.1"/>
    <property type="molecule type" value="Genomic_DNA"/>
</dbReference>
<dbReference type="Proteomes" id="UP000253551">
    <property type="component" value="Unassembled WGS sequence"/>
</dbReference>
<organism evidence="2 3">
    <name type="scientific">Rhizopus stolonifer</name>
    <name type="common">Rhizopus nigricans</name>
    <dbReference type="NCBI Taxonomy" id="4846"/>
    <lineage>
        <taxon>Eukaryota</taxon>
        <taxon>Fungi</taxon>
        <taxon>Fungi incertae sedis</taxon>
        <taxon>Mucoromycota</taxon>
        <taxon>Mucoromycotina</taxon>
        <taxon>Mucoromycetes</taxon>
        <taxon>Mucorales</taxon>
        <taxon>Mucorineae</taxon>
        <taxon>Rhizopodaceae</taxon>
        <taxon>Rhizopus</taxon>
    </lineage>
</organism>
<evidence type="ECO:0000313" key="3">
    <source>
        <dbReference type="Proteomes" id="UP000253551"/>
    </source>
</evidence>
<keyword evidence="3" id="KW-1185">Reference proteome</keyword>
<comment type="caution">
    <text evidence="2">The sequence shown here is derived from an EMBL/GenBank/DDBJ whole genome shotgun (WGS) entry which is preliminary data.</text>
</comment>
<reference evidence="2 3" key="1">
    <citation type="journal article" date="2018" name="G3 (Bethesda)">
        <title>Phylogenetic and Phylogenomic Definition of Rhizopus Species.</title>
        <authorList>
            <person name="Gryganskyi A.P."/>
            <person name="Golan J."/>
            <person name="Dolatabadi S."/>
            <person name="Mondo S."/>
            <person name="Robb S."/>
            <person name="Idnurm A."/>
            <person name="Muszewska A."/>
            <person name="Steczkiewicz K."/>
            <person name="Masonjones S."/>
            <person name="Liao H.L."/>
            <person name="Gajdeczka M.T."/>
            <person name="Anike F."/>
            <person name="Vuek A."/>
            <person name="Anishchenko I.M."/>
            <person name="Voigt K."/>
            <person name="de Hoog G.S."/>
            <person name="Smith M.E."/>
            <person name="Heitman J."/>
            <person name="Vilgalys R."/>
            <person name="Stajich J.E."/>
        </authorList>
    </citation>
    <scope>NUCLEOTIDE SEQUENCE [LARGE SCALE GENOMIC DNA]</scope>
    <source>
        <strain evidence="2 3">LSU 92-RS-03</strain>
    </source>
</reference>
<protein>
    <submittedName>
        <fullName evidence="2">Uncharacterized protein</fullName>
    </submittedName>
</protein>
<feature type="non-terminal residue" evidence="2">
    <location>
        <position position="1"/>
    </location>
</feature>
<proteinExistence type="predicted"/>
<dbReference type="AlphaFoldDB" id="A0A367J285"/>
<feature type="region of interest" description="Disordered" evidence="1">
    <location>
        <begin position="62"/>
        <end position="82"/>
    </location>
</feature>
<name>A0A367J285_RHIST</name>